<comment type="similarity">
    <text evidence="1">Belongs to the sigma-70 factor family. ECF subfamily.</text>
</comment>
<sequence length="192" mass="22220">MLTDEQLIRQLQQGKTRALEELYRRYAKPLYLFCAASTRASDPEDIVHDVFARVIEAADRFNPQKALFRTWLFTIARNRCIDLGRREEKVKTVSLDQQVGANDRDTTLKDLLPDGQENVEQRLARESEVEAVRDCISRIQSDDERKALLLYYTGEKVFREIGEILGKSTSMAKNYVTAAQEKVKRCLERKGF</sequence>
<dbReference type="Gene3D" id="1.10.1740.10">
    <property type="match status" value="1"/>
</dbReference>
<protein>
    <submittedName>
        <fullName evidence="7">RNA polymerase, sigma-24 subunit, ECF subfamily</fullName>
    </submittedName>
</protein>
<evidence type="ECO:0000256" key="3">
    <source>
        <dbReference type="ARBA" id="ARBA00023082"/>
    </source>
</evidence>
<dbReference type="AlphaFoldDB" id="A0A081BNS2"/>
<keyword evidence="4" id="KW-0238">DNA-binding</keyword>
<dbReference type="GO" id="GO:0003677">
    <property type="term" value="F:DNA binding"/>
    <property type="evidence" value="ECO:0007669"/>
    <property type="project" value="UniProtKB-KW"/>
</dbReference>
<evidence type="ECO:0000313" key="8">
    <source>
        <dbReference type="Proteomes" id="UP000030700"/>
    </source>
</evidence>
<name>A0A081BNS2_9BACT</name>
<dbReference type="Proteomes" id="UP000030700">
    <property type="component" value="Unassembled WGS sequence"/>
</dbReference>
<keyword evidence="2" id="KW-0805">Transcription regulation</keyword>
<dbReference type="InterPro" id="IPR039425">
    <property type="entry name" value="RNA_pol_sigma-70-like"/>
</dbReference>
<keyword evidence="8" id="KW-1185">Reference proteome</keyword>
<evidence type="ECO:0000259" key="6">
    <source>
        <dbReference type="Pfam" id="PF04542"/>
    </source>
</evidence>
<dbReference type="InterPro" id="IPR013325">
    <property type="entry name" value="RNA_pol_sigma_r2"/>
</dbReference>
<evidence type="ECO:0000256" key="2">
    <source>
        <dbReference type="ARBA" id="ARBA00023015"/>
    </source>
</evidence>
<dbReference type="PANTHER" id="PTHR43133">
    <property type="entry name" value="RNA POLYMERASE ECF-TYPE SIGMA FACTO"/>
    <property type="match status" value="1"/>
</dbReference>
<accession>A0A081BNS2</accession>
<dbReference type="GO" id="GO:0006352">
    <property type="term" value="P:DNA-templated transcription initiation"/>
    <property type="evidence" value="ECO:0007669"/>
    <property type="project" value="InterPro"/>
</dbReference>
<dbReference type="SUPFAM" id="SSF88946">
    <property type="entry name" value="Sigma2 domain of RNA polymerase sigma factors"/>
    <property type="match status" value="1"/>
</dbReference>
<keyword evidence="3" id="KW-0731">Sigma factor</keyword>
<dbReference type="EMBL" id="DF820458">
    <property type="protein sequence ID" value="GAK52038.1"/>
    <property type="molecule type" value="Genomic_DNA"/>
</dbReference>
<gene>
    <name evidence="7" type="ORF">U14_03285</name>
</gene>
<evidence type="ECO:0000313" key="7">
    <source>
        <dbReference type="EMBL" id="GAK52038.1"/>
    </source>
</evidence>
<proteinExistence type="inferred from homology"/>
<dbReference type="InterPro" id="IPR013324">
    <property type="entry name" value="RNA_pol_sigma_r3/r4-like"/>
</dbReference>
<feature type="domain" description="RNA polymerase sigma-70 region 2" evidence="6">
    <location>
        <begin position="22"/>
        <end position="88"/>
    </location>
</feature>
<organism evidence="7">
    <name type="scientific">Candidatus Moduliflexus flocculans</name>
    <dbReference type="NCBI Taxonomy" id="1499966"/>
    <lineage>
        <taxon>Bacteria</taxon>
        <taxon>Candidatus Moduliflexota</taxon>
        <taxon>Candidatus Moduliflexia</taxon>
        <taxon>Candidatus Moduliflexales</taxon>
        <taxon>Candidatus Moduliflexaceae</taxon>
    </lineage>
</organism>
<reference evidence="7" key="1">
    <citation type="journal article" date="2015" name="PeerJ">
        <title>First genomic representation of candidate bacterial phylum KSB3 points to enhanced environmental sensing as a trigger of wastewater bulking.</title>
        <authorList>
            <person name="Sekiguchi Y."/>
            <person name="Ohashi A."/>
            <person name="Parks D.H."/>
            <person name="Yamauchi T."/>
            <person name="Tyson G.W."/>
            <person name="Hugenholtz P."/>
        </authorList>
    </citation>
    <scope>NUCLEOTIDE SEQUENCE [LARGE SCALE GENOMIC DNA]</scope>
</reference>
<dbReference type="InterPro" id="IPR007627">
    <property type="entry name" value="RNA_pol_sigma70_r2"/>
</dbReference>
<dbReference type="SUPFAM" id="SSF88659">
    <property type="entry name" value="Sigma3 and sigma4 domains of RNA polymerase sigma factors"/>
    <property type="match status" value="1"/>
</dbReference>
<dbReference type="Pfam" id="PF04542">
    <property type="entry name" value="Sigma70_r2"/>
    <property type="match status" value="1"/>
</dbReference>
<dbReference type="NCBIfam" id="TIGR02937">
    <property type="entry name" value="sigma70-ECF"/>
    <property type="match status" value="1"/>
</dbReference>
<dbReference type="GO" id="GO:0016987">
    <property type="term" value="F:sigma factor activity"/>
    <property type="evidence" value="ECO:0007669"/>
    <property type="project" value="UniProtKB-KW"/>
</dbReference>
<evidence type="ECO:0000256" key="1">
    <source>
        <dbReference type="ARBA" id="ARBA00010641"/>
    </source>
</evidence>
<dbReference type="HOGENOM" id="CLU_047691_9_3_0"/>
<dbReference type="InterPro" id="IPR036388">
    <property type="entry name" value="WH-like_DNA-bd_sf"/>
</dbReference>
<dbReference type="PANTHER" id="PTHR43133:SF8">
    <property type="entry name" value="RNA POLYMERASE SIGMA FACTOR HI_1459-RELATED"/>
    <property type="match status" value="1"/>
</dbReference>
<keyword evidence="5" id="KW-0804">Transcription</keyword>
<evidence type="ECO:0000256" key="4">
    <source>
        <dbReference type="ARBA" id="ARBA00023125"/>
    </source>
</evidence>
<dbReference type="Gene3D" id="1.10.10.10">
    <property type="entry name" value="Winged helix-like DNA-binding domain superfamily/Winged helix DNA-binding domain"/>
    <property type="match status" value="1"/>
</dbReference>
<dbReference type="InterPro" id="IPR014284">
    <property type="entry name" value="RNA_pol_sigma-70_dom"/>
</dbReference>
<evidence type="ECO:0000256" key="5">
    <source>
        <dbReference type="ARBA" id="ARBA00023163"/>
    </source>
</evidence>
<dbReference type="STRING" id="1499966.U14_03285"/>